<accession>A0A7C0ZD52</accession>
<feature type="transmembrane region" description="Helical" evidence="9">
    <location>
        <begin position="133"/>
        <end position="158"/>
    </location>
</feature>
<proteinExistence type="inferred from homology"/>
<evidence type="ECO:0000256" key="4">
    <source>
        <dbReference type="ARBA" id="ARBA00022692"/>
    </source>
</evidence>
<dbReference type="InterPro" id="IPR036739">
    <property type="entry name" value="SLC41_membr_dom_sf"/>
</dbReference>
<gene>
    <name evidence="11" type="ORF">ENF18_03590</name>
</gene>
<dbReference type="Gene3D" id="1.10.357.20">
    <property type="entry name" value="SLC41 divalent cation transporters, integral membrane domain"/>
    <property type="match status" value="1"/>
</dbReference>
<dbReference type="PANTHER" id="PTHR16228:SF7">
    <property type="entry name" value="SLC41A_MGTE INTEGRAL MEMBRANE DOMAIN-CONTAINING PROTEIN"/>
    <property type="match status" value="1"/>
</dbReference>
<dbReference type="InterPro" id="IPR006667">
    <property type="entry name" value="SLC41_membr_dom"/>
</dbReference>
<organism evidence="11">
    <name type="scientific">candidate division WOR-3 bacterium</name>
    <dbReference type="NCBI Taxonomy" id="2052148"/>
    <lineage>
        <taxon>Bacteria</taxon>
        <taxon>Bacteria division WOR-3</taxon>
    </lineage>
</organism>
<evidence type="ECO:0000256" key="9">
    <source>
        <dbReference type="SAM" id="Phobius"/>
    </source>
</evidence>
<dbReference type="Proteomes" id="UP000885847">
    <property type="component" value="Unassembled WGS sequence"/>
</dbReference>
<evidence type="ECO:0000256" key="5">
    <source>
        <dbReference type="ARBA" id="ARBA00022842"/>
    </source>
</evidence>
<comment type="similarity">
    <text evidence="2">Belongs to the SLC41A transporter family.</text>
</comment>
<dbReference type="Pfam" id="PF01769">
    <property type="entry name" value="MgtE"/>
    <property type="match status" value="1"/>
</dbReference>
<dbReference type="EMBL" id="DQWE01000172">
    <property type="protein sequence ID" value="HDI82859.1"/>
    <property type="molecule type" value="Genomic_DNA"/>
</dbReference>
<dbReference type="GO" id="GO:0008324">
    <property type="term" value="F:monoatomic cation transmembrane transporter activity"/>
    <property type="evidence" value="ECO:0007669"/>
    <property type="project" value="InterPro"/>
</dbReference>
<dbReference type="AlphaFoldDB" id="A0A7C0ZD52"/>
<name>A0A7C0ZD52_UNCW3</name>
<sequence>MSKKRRKRKSKVIKKILTESTPLLLLTVLGSAFAGGILGRMEEVIMLIPGVIILVPAILDLRGDVGASFGSRISSLLHLGSLEPTFRPSALLLNNISGAFSLSFVFSGFFGMFAHLLSVLLKLPSAGMWKLSMIGLFSGVLSSSLMIPFTLSLAILSFRKGLD</sequence>
<evidence type="ECO:0000256" key="2">
    <source>
        <dbReference type="ARBA" id="ARBA00009749"/>
    </source>
</evidence>
<evidence type="ECO:0000256" key="1">
    <source>
        <dbReference type="ARBA" id="ARBA00004141"/>
    </source>
</evidence>
<keyword evidence="6 9" id="KW-1133">Transmembrane helix</keyword>
<keyword evidence="8 9" id="KW-0472">Membrane</keyword>
<feature type="transmembrane region" description="Helical" evidence="9">
    <location>
        <begin position="96"/>
        <end position="121"/>
    </location>
</feature>
<reference evidence="11" key="1">
    <citation type="journal article" date="2020" name="mSystems">
        <title>Genome- and Community-Level Interaction Insights into Carbon Utilization and Element Cycling Functions of Hydrothermarchaeota in Hydrothermal Sediment.</title>
        <authorList>
            <person name="Zhou Z."/>
            <person name="Liu Y."/>
            <person name="Xu W."/>
            <person name="Pan J."/>
            <person name="Luo Z.H."/>
            <person name="Li M."/>
        </authorList>
    </citation>
    <scope>NUCLEOTIDE SEQUENCE [LARGE SCALE GENOMIC DNA]</scope>
    <source>
        <strain evidence="11">HyVt-102</strain>
    </source>
</reference>
<dbReference type="InterPro" id="IPR045349">
    <property type="entry name" value="SLC41A1-3"/>
</dbReference>
<comment type="subcellular location">
    <subcellularLocation>
        <location evidence="1">Membrane</location>
        <topology evidence="1">Multi-pass membrane protein</topology>
    </subcellularLocation>
</comment>
<evidence type="ECO:0000256" key="7">
    <source>
        <dbReference type="ARBA" id="ARBA00023065"/>
    </source>
</evidence>
<dbReference type="GO" id="GO:0016020">
    <property type="term" value="C:membrane"/>
    <property type="evidence" value="ECO:0007669"/>
    <property type="project" value="UniProtKB-SubCell"/>
</dbReference>
<keyword evidence="7" id="KW-0406">Ion transport</keyword>
<keyword evidence="4 9" id="KW-0812">Transmembrane</keyword>
<evidence type="ECO:0000256" key="3">
    <source>
        <dbReference type="ARBA" id="ARBA00022448"/>
    </source>
</evidence>
<evidence type="ECO:0000313" key="11">
    <source>
        <dbReference type="EMBL" id="HDI82859.1"/>
    </source>
</evidence>
<feature type="domain" description="SLC41A/MgtE integral membrane" evidence="10">
    <location>
        <begin position="55"/>
        <end position="162"/>
    </location>
</feature>
<keyword evidence="5" id="KW-0460">Magnesium</keyword>
<keyword evidence="3" id="KW-0813">Transport</keyword>
<evidence type="ECO:0000256" key="8">
    <source>
        <dbReference type="ARBA" id="ARBA00023136"/>
    </source>
</evidence>
<evidence type="ECO:0000259" key="10">
    <source>
        <dbReference type="Pfam" id="PF01769"/>
    </source>
</evidence>
<feature type="non-terminal residue" evidence="11">
    <location>
        <position position="163"/>
    </location>
</feature>
<evidence type="ECO:0000256" key="6">
    <source>
        <dbReference type="ARBA" id="ARBA00022989"/>
    </source>
</evidence>
<dbReference type="PANTHER" id="PTHR16228">
    <property type="entry name" value="DIVALENT CATION TRANSPORTER SOLUTE CARRIER FAMILY 41"/>
    <property type="match status" value="1"/>
</dbReference>
<dbReference type="SUPFAM" id="SSF161093">
    <property type="entry name" value="MgtE membrane domain-like"/>
    <property type="match status" value="1"/>
</dbReference>
<comment type="caution">
    <text evidence="11">The sequence shown here is derived from an EMBL/GenBank/DDBJ whole genome shotgun (WGS) entry which is preliminary data.</text>
</comment>
<protein>
    <recommendedName>
        <fullName evidence="10">SLC41A/MgtE integral membrane domain-containing protein</fullName>
    </recommendedName>
</protein>